<dbReference type="KEGG" id="cfon:HZU75_08520"/>
<keyword evidence="1" id="KW-1133">Transmembrane helix</keyword>
<dbReference type="RefSeq" id="WP_180305681.1">
    <property type="nucleotide sequence ID" value="NZ_CP058952.1"/>
</dbReference>
<keyword evidence="3" id="KW-1185">Reference proteome</keyword>
<dbReference type="EMBL" id="CP058952">
    <property type="protein sequence ID" value="QLI81570.1"/>
    <property type="molecule type" value="Genomic_DNA"/>
</dbReference>
<dbReference type="Proteomes" id="UP000510822">
    <property type="component" value="Chromosome"/>
</dbReference>
<organism evidence="2 3">
    <name type="scientific">Chitinibacter fontanus</name>
    <dbReference type="NCBI Taxonomy" id="1737446"/>
    <lineage>
        <taxon>Bacteria</taxon>
        <taxon>Pseudomonadati</taxon>
        <taxon>Pseudomonadota</taxon>
        <taxon>Betaproteobacteria</taxon>
        <taxon>Neisseriales</taxon>
        <taxon>Chitinibacteraceae</taxon>
        <taxon>Chitinibacter</taxon>
    </lineage>
</organism>
<keyword evidence="1" id="KW-0812">Transmembrane</keyword>
<gene>
    <name evidence="2" type="ORF">HZU75_08520</name>
</gene>
<dbReference type="AlphaFoldDB" id="A0A7D5ZJM5"/>
<proteinExistence type="predicted"/>
<evidence type="ECO:0000313" key="2">
    <source>
        <dbReference type="EMBL" id="QLI81570.1"/>
    </source>
</evidence>
<accession>A0A7D5ZJM5</accession>
<reference evidence="2 3" key="1">
    <citation type="journal article" date="2016" name="Int. J. Syst. Evol. Microbiol.">
        <title>Chitinibacter fontanus sp. nov., isolated from a spring.</title>
        <authorList>
            <person name="Sheu S.Y."/>
            <person name="Li Y.S."/>
            <person name="Young C.C."/>
            <person name="Chen W.M."/>
        </authorList>
    </citation>
    <scope>NUCLEOTIDE SEQUENCE [LARGE SCALE GENOMIC DNA]</scope>
    <source>
        <strain evidence="2 3">STM-7</strain>
    </source>
</reference>
<protein>
    <submittedName>
        <fullName evidence="2">Uncharacterized protein</fullName>
    </submittedName>
</protein>
<evidence type="ECO:0000313" key="3">
    <source>
        <dbReference type="Proteomes" id="UP000510822"/>
    </source>
</evidence>
<evidence type="ECO:0000256" key="1">
    <source>
        <dbReference type="SAM" id="Phobius"/>
    </source>
</evidence>
<sequence>MKMQLSMKMCALPILAGMVCLLSFGILSSLLGAEFQTILLALLPIGWMLIIAGIYIGLMYLSQVTIQPIRFKQHRH</sequence>
<keyword evidence="1" id="KW-0472">Membrane</keyword>
<feature type="transmembrane region" description="Helical" evidence="1">
    <location>
        <begin position="38"/>
        <end position="61"/>
    </location>
</feature>
<name>A0A7D5ZJM5_9NEIS</name>